<sequence>MRDLSTRSQFNAEYNDFLTRVDDILTNLALKDPSVAILTNDTDMCKVPTTLIWVFDLWETLVSLSSVGVSATIPVTDCASAEVQTLLKSFKQEQRCVPAIPDDRVYTHCVSRQPLPERFLDMLKQDRIANTFADIVAQGIAHDEPGLECEGDNSPCKAVNRRFLTNLGNLALCYDETLAAPRFTISSYSCSQPYSIPTALTGTCGTLSLDGTLVQTLLPTFCDVYPADGDMNTTERDRFIALAALASEDCEALHTLSPFDLQRTMLLSIVTREVIEGVIAPYILVALAMLLQGVEPCEEGYTVTEEDTSTYGLLNACLPIVRTYLSLGPDRYIPALYPRCDHRVCLALSAQVRSDAPSLSYPVYSVTELFEVLLEALGVFAFSGCPYLNLDRVPLLQREFVGHT</sequence>
<gene>
    <name evidence="1" type="ORF">KIPB_005852</name>
</gene>
<protein>
    <submittedName>
        <fullName evidence="1">Uncharacterized protein</fullName>
    </submittedName>
</protein>
<name>A0A9K3GHQ8_9EUKA</name>
<dbReference type="AlphaFoldDB" id="A0A9K3GHQ8"/>
<evidence type="ECO:0000313" key="2">
    <source>
        <dbReference type="Proteomes" id="UP000265618"/>
    </source>
</evidence>
<reference evidence="1 2" key="1">
    <citation type="journal article" date="2018" name="PLoS ONE">
        <title>The draft genome of Kipferlia bialata reveals reductive genome evolution in fornicate parasites.</title>
        <authorList>
            <person name="Tanifuji G."/>
            <person name="Takabayashi S."/>
            <person name="Kume K."/>
            <person name="Takagi M."/>
            <person name="Nakayama T."/>
            <person name="Kamikawa R."/>
            <person name="Inagaki Y."/>
            <person name="Hashimoto T."/>
        </authorList>
    </citation>
    <scope>NUCLEOTIDE SEQUENCE [LARGE SCALE GENOMIC DNA]</scope>
    <source>
        <strain evidence="1">NY0173</strain>
    </source>
</reference>
<dbReference type="Proteomes" id="UP000265618">
    <property type="component" value="Unassembled WGS sequence"/>
</dbReference>
<evidence type="ECO:0000313" key="1">
    <source>
        <dbReference type="EMBL" id="GIQ84374.1"/>
    </source>
</evidence>
<comment type="caution">
    <text evidence="1">The sequence shown here is derived from an EMBL/GenBank/DDBJ whole genome shotgun (WGS) entry which is preliminary data.</text>
</comment>
<organism evidence="1 2">
    <name type="scientific">Kipferlia bialata</name>
    <dbReference type="NCBI Taxonomy" id="797122"/>
    <lineage>
        <taxon>Eukaryota</taxon>
        <taxon>Metamonada</taxon>
        <taxon>Carpediemonas-like organisms</taxon>
        <taxon>Kipferlia</taxon>
    </lineage>
</organism>
<accession>A0A9K3GHQ8</accession>
<keyword evidence="2" id="KW-1185">Reference proteome</keyword>
<proteinExistence type="predicted"/>
<dbReference type="EMBL" id="BDIP01001425">
    <property type="protein sequence ID" value="GIQ84374.1"/>
    <property type="molecule type" value="Genomic_DNA"/>
</dbReference>